<comment type="caution">
    <text evidence="9">The sequence shown here is derived from an EMBL/GenBank/DDBJ whole genome shotgun (WGS) entry which is preliminary data.</text>
</comment>
<accession>A0AA37SJ15</accession>
<evidence type="ECO:0000256" key="3">
    <source>
        <dbReference type="ARBA" id="ARBA00022729"/>
    </source>
</evidence>
<dbReference type="EMBL" id="BSOH01000001">
    <property type="protein sequence ID" value="GLR15608.1"/>
    <property type="molecule type" value="Genomic_DNA"/>
</dbReference>
<dbReference type="InterPro" id="IPR012944">
    <property type="entry name" value="SusD_RagB_dom"/>
</dbReference>
<dbReference type="Gene3D" id="2.20.20.130">
    <property type="match status" value="1"/>
</dbReference>
<feature type="chain" id="PRO_5041246018" evidence="6">
    <location>
        <begin position="22"/>
        <end position="468"/>
    </location>
</feature>
<comment type="similarity">
    <text evidence="2">Belongs to the SusD family.</text>
</comment>
<dbReference type="AlphaFoldDB" id="A0AA37SJ15"/>
<keyword evidence="4" id="KW-0472">Membrane</keyword>
<evidence type="ECO:0000256" key="5">
    <source>
        <dbReference type="ARBA" id="ARBA00023237"/>
    </source>
</evidence>
<dbReference type="Pfam" id="PF07980">
    <property type="entry name" value="SusD_RagB"/>
    <property type="match status" value="1"/>
</dbReference>
<feature type="signal peptide" evidence="6">
    <location>
        <begin position="1"/>
        <end position="21"/>
    </location>
</feature>
<keyword evidence="5" id="KW-0998">Cell outer membrane</keyword>
<evidence type="ECO:0000313" key="9">
    <source>
        <dbReference type="EMBL" id="GLR15608.1"/>
    </source>
</evidence>
<feature type="domain" description="RagB/SusD" evidence="7">
    <location>
        <begin position="336"/>
        <end position="468"/>
    </location>
</feature>
<dbReference type="Gene3D" id="1.25.40.900">
    <property type="match status" value="1"/>
</dbReference>
<dbReference type="Pfam" id="PF14322">
    <property type="entry name" value="SusD-like_3"/>
    <property type="match status" value="1"/>
</dbReference>
<dbReference type="RefSeq" id="WP_235292507.1">
    <property type="nucleotide sequence ID" value="NZ_BSOH01000001.1"/>
</dbReference>
<dbReference type="SUPFAM" id="SSF48452">
    <property type="entry name" value="TPR-like"/>
    <property type="match status" value="1"/>
</dbReference>
<dbReference type="InterPro" id="IPR011990">
    <property type="entry name" value="TPR-like_helical_dom_sf"/>
</dbReference>
<evidence type="ECO:0000259" key="7">
    <source>
        <dbReference type="Pfam" id="PF07980"/>
    </source>
</evidence>
<reference evidence="9" key="2">
    <citation type="submission" date="2023-01" db="EMBL/GenBank/DDBJ databases">
        <title>Draft genome sequence of Portibacter lacus strain NBRC 108769.</title>
        <authorList>
            <person name="Sun Q."/>
            <person name="Mori K."/>
        </authorList>
    </citation>
    <scope>NUCLEOTIDE SEQUENCE</scope>
    <source>
        <strain evidence="9">NBRC 108769</strain>
    </source>
</reference>
<comment type="subcellular location">
    <subcellularLocation>
        <location evidence="1">Cell outer membrane</location>
    </subcellularLocation>
</comment>
<keyword evidence="10" id="KW-1185">Reference proteome</keyword>
<evidence type="ECO:0000313" key="10">
    <source>
        <dbReference type="Proteomes" id="UP001156666"/>
    </source>
</evidence>
<dbReference type="InterPro" id="IPR033985">
    <property type="entry name" value="SusD-like_N"/>
</dbReference>
<evidence type="ECO:0000256" key="2">
    <source>
        <dbReference type="ARBA" id="ARBA00006275"/>
    </source>
</evidence>
<proteinExistence type="inferred from homology"/>
<dbReference type="PROSITE" id="PS51257">
    <property type="entry name" value="PROKAR_LIPOPROTEIN"/>
    <property type="match status" value="1"/>
</dbReference>
<dbReference type="Proteomes" id="UP001156666">
    <property type="component" value="Unassembled WGS sequence"/>
</dbReference>
<dbReference type="CDD" id="cd08977">
    <property type="entry name" value="SusD"/>
    <property type="match status" value="1"/>
</dbReference>
<protein>
    <submittedName>
        <fullName evidence="9">Membrane protein</fullName>
    </submittedName>
</protein>
<gene>
    <name evidence="9" type="ORF">GCM10007940_02230</name>
</gene>
<dbReference type="Gene3D" id="1.25.40.390">
    <property type="match status" value="1"/>
</dbReference>
<keyword evidence="3 6" id="KW-0732">Signal</keyword>
<evidence type="ECO:0000256" key="4">
    <source>
        <dbReference type="ARBA" id="ARBA00023136"/>
    </source>
</evidence>
<evidence type="ECO:0000256" key="1">
    <source>
        <dbReference type="ARBA" id="ARBA00004442"/>
    </source>
</evidence>
<sequence>MKLYKYSMLIMAFLVVSSCGKSFLELEPQQSFGLDVSIVDFKTLNAATLGVYSNFQSENAYGWDFNVIGDLRSDNTYISSKNAGRFLVFDDYALTDQSGRPRNEWLEMYQNIVNASNIINKFADVELLSSEEEDGQDLLGQAHGLRALSYWNLVRLFAKPYSADGGASLGVPITNEGTTGTLVSPSRATVAEVYNQIISDLTMATSKISTTETGRFSKAAAHGLLAKVYLYQEDWSNAVTVANTAIGEAGYSLYGSGDEWLSSWGANAGSEDLFTLVNLPTDNLGVNSVGGIYDQNGYGDILATDDLYGIYSETDARRDVMSRGDRADGEVNAVFAEGKYPRGETGQDYLKIIRLADVYLVRAEAKARMGDEAGAIADLTAVASRVDPNYAETTATGDDLIAEILTERRKELAFEGDRIYDLTRTKSTWTKFRTFDDLTVSWDNDLVINPIPLDEMNVNPNMVQNSGY</sequence>
<evidence type="ECO:0000256" key="6">
    <source>
        <dbReference type="SAM" id="SignalP"/>
    </source>
</evidence>
<feature type="domain" description="SusD-like N-terminal" evidence="8">
    <location>
        <begin position="23"/>
        <end position="230"/>
    </location>
</feature>
<organism evidence="9 10">
    <name type="scientific">Portibacter lacus</name>
    <dbReference type="NCBI Taxonomy" id="1099794"/>
    <lineage>
        <taxon>Bacteria</taxon>
        <taxon>Pseudomonadati</taxon>
        <taxon>Bacteroidota</taxon>
        <taxon>Saprospiria</taxon>
        <taxon>Saprospirales</taxon>
        <taxon>Haliscomenobacteraceae</taxon>
        <taxon>Portibacter</taxon>
    </lineage>
</organism>
<evidence type="ECO:0000259" key="8">
    <source>
        <dbReference type="Pfam" id="PF14322"/>
    </source>
</evidence>
<reference evidence="9" key="1">
    <citation type="journal article" date="2014" name="Int. J. Syst. Evol. Microbiol.">
        <title>Complete genome sequence of Corynebacterium casei LMG S-19264T (=DSM 44701T), isolated from a smear-ripened cheese.</title>
        <authorList>
            <consortium name="US DOE Joint Genome Institute (JGI-PGF)"/>
            <person name="Walter F."/>
            <person name="Albersmeier A."/>
            <person name="Kalinowski J."/>
            <person name="Ruckert C."/>
        </authorList>
    </citation>
    <scope>NUCLEOTIDE SEQUENCE</scope>
    <source>
        <strain evidence="9">NBRC 108769</strain>
    </source>
</reference>
<name>A0AA37SJ15_9BACT</name>
<dbReference type="GO" id="GO:0009279">
    <property type="term" value="C:cell outer membrane"/>
    <property type="evidence" value="ECO:0007669"/>
    <property type="project" value="UniProtKB-SubCell"/>
</dbReference>